<accession>A0A8T4GIW0</accession>
<feature type="compositionally biased region" description="Acidic residues" evidence="2">
    <location>
        <begin position="97"/>
        <end position="141"/>
    </location>
</feature>
<dbReference type="Pfam" id="PF00326">
    <property type="entry name" value="Peptidase_S9"/>
    <property type="match status" value="1"/>
</dbReference>
<evidence type="ECO:0000259" key="3">
    <source>
        <dbReference type="Pfam" id="PF00326"/>
    </source>
</evidence>
<dbReference type="SUPFAM" id="SSF53474">
    <property type="entry name" value="alpha/beta-Hydrolases"/>
    <property type="match status" value="1"/>
</dbReference>
<evidence type="ECO:0000256" key="2">
    <source>
        <dbReference type="SAM" id="MobiDB-lite"/>
    </source>
</evidence>
<dbReference type="GO" id="GO:0004252">
    <property type="term" value="F:serine-type endopeptidase activity"/>
    <property type="evidence" value="ECO:0007669"/>
    <property type="project" value="InterPro"/>
</dbReference>
<dbReference type="EMBL" id="JAGGKQ010000015">
    <property type="protein sequence ID" value="MBP1923032.1"/>
    <property type="molecule type" value="Genomic_DNA"/>
</dbReference>
<dbReference type="PANTHER" id="PTHR42776">
    <property type="entry name" value="SERINE PEPTIDASE S9 FAMILY MEMBER"/>
    <property type="match status" value="1"/>
</dbReference>
<name>A0A8T4GIW0_9EURY</name>
<organism evidence="4 5">
    <name type="scientific">Halorubrum alkaliphilum</name>
    <dbReference type="NCBI Taxonomy" id="261290"/>
    <lineage>
        <taxon>Archaea</taxon>
        <taxon>Methanobacteriati</taxon>
        <taxon>Methanobacteriota</taxon>
        <taxon>Stenosarchaea group</taxon>
        <taxon>Halobacteria</taxon>
        <taxon>Halobacteriales</taxon>
        <taxon>Haloferacaceae</taxon>
        <taxon>Halorubrum</taxon>
    </lineage>
</organism>
<dbReference type="SUPFAM" id="SSF82171">
    <property type="entry name" value="DPP6 N-terminal domain-like"/>
    <property type="match status" value="1"/>
</dbReference>
<comment type="caution">
    <text evidence="4">The sequence shown here is derived from an EMBL/GenBank/DDBJ whole genome shotgun (WGS) entry which is preliminary data.</text>
</comment>
<dbReference type="Gene3D" id="3.40.50.1820">
    <property type="entry name" value="alpha/beta hydrolase"/>
    <property type="match status" value="1"/>
</dbReference>
<evidence type="ECO:0000256" key="1">
    <source>
        <dbReference type="ARBA" id="ARBA00022801"/>
    </source>
</evidence>
<evidence type="ECO:0000313" key="5">
    <source>
        <dbReference type="Proteomes" id="UP000823588"/>
    </source>
</evidence>
<dbReference type="RefSeq" id="WP_209485730.1">
    <property type="nucleotide sequence ID" value="NZ_JAGGKQ010000015.1"/>
</dbReference>
<dbReference type="GO" id="GO:0006508">
    <property type="term" value="P:proteolysis"/>
    <property type="evidence" value="ECO:0007669"/>
    <property type="project" value="InterPro"/>
</dbReference>
<dbReference type="OrthoDB" id="25019at2157"/>
<keyword evidence="5" id="KW-1185">Reference proteome</keyword>
<proteinExistence type="predicted"/>
<keyword evidence="1" id="KW-0378">Hydrolase</keyword>
<protein>
    <submittedName>
        <fullName evidence="4">Dipeptidyl aminopeptidase/acylaminoacyl peptidase</fullName>
    </submittedName>
</protein>
<dbReference type="InterPro" id="IPR029058">
    <property type="entry name" value="AB_hydrolase_fold"/>
</dbReference>
<dbReference type="InterPro" id="IPR001375">
    <property type="entry name" value="Peptidase_S9_cat"/>
</dbReference>
<dbReference type="InterPro" id="IPR002470">
    <property type="entry name" value="Peptidase_S9A"/>
</dbReference>
<dbReference type="PRINTS" id="PR00862">
    <property type="entry name" value="PROLIGOPTASE"/>
</dbReference>
<feature type="region of interest" description="Disordered" evidence="2">
    <location>
        <begin position="443"/>
        <end position="469"/>
    </location>
</feature>
<dbReference type="PANTHER" id="PTHR42776:SF27">
    <property type="entry name" value="DIPEPTIDYL PEPTIDASE FAMILY MEMBER 6"/>
    <property type="match status" value="1"/>
</dbReference>
<evidence type="ECO:0000313" key="4">
    <source>
        <dbReference type="EMBL" id="MBP1923032.1"/>
    </source>
</evidence>
<keyword evidence="4" id="KW-0645">Protease</keyword>
<keyword evidence="4" id="KW-0031">Aminopeptidase</keyword>
<gene>
    <name evidence="4" type="ORF">J2751_002069</name>
</gene>
<dbReference type="AlphaFoldDB" id="A0A8T4GIW0"/>
<dbReference type="GO" id="GO:0004177">
    <property type="term" value="F:aminopeptidase activity"/>
    <property type="evidence" value="ECO:0007669"/>
    <property type="project" value="UniProtKB-KW"/>
</dbReference>
<dbReference type="InterPro" id="IPR011042">
    <property type="entry name" value="6-blade_b-propeller_TolB-like"/>
</dbReference>
<feature type="domain" description="Peptidase S9 prolyl oligopeptidase catalytic" evidence="3">
    <location>
        <begin position="544"/>
        <end position="746"/>
    </location>
</feature>
<feature type="compositionally biased region" description="Basic and acidic residues" evidence="2">
    <location>
        <begin position="82"/>
        <end position="96"/>
    </location>
</feature>
<sequence>MSELPLEAYYDLTQIGETAVSPAGDRVAFTTTEYDETDDESVGSLFVAPADGSREPHRLTRVAGAGSPSWGPDGDRLAFIAAREEDPARRVGRDDAESSDEDDGGIDEDEPEEGDEESDVGDDEDANGGDDEADESSEPGGDDPSPQVWLFDLALGGDARQVTDREDGVSAFDWSPEGDQLVVAADDPTDEQREYRESRTEGGPVETTRLQHKINGVGWTDEVRTYLFVVDVETGEERRLDDAYGGGAFADLSGLNPDWGEEGYVAFTSYRQKNPDDTTVQDVYAIDPDADDPEATKLTGSDLGCSAPTWRGDGTLGFVAGYPENAARPSELFVGDALAGGDLDPDATFESVTGGLDRTVARGGGVAWVGDAVLTTIADHSRTRLVRATTDGEVVRLFDAQGDERAVGGVDVSADGETVGLVLSHPADGSDAFTIDAADLVDVDPATGEPAPSPDPYDPVAVAKDEGVGSFPDEPASLVRVSAVNDDLIESYPMPEVERVAWESDGWTLDGVVYHDPDIDPADGSHPLVVAIHGGPVSYDEPVFSFSHAALTSRGYVVFRPNYRGGSSRGRAFAEELRGAWGTAEVTDIAAGVESLVDRGWADPDRVFGHGFSYGGIAQGFLVTQEPDLFTAAAPEHGIYDLRSAFGTDDTHIWIEHEYGLPWEEPEAFDASSSILDAGAIETPLLVMAGGEDWRCPPSQSEQLYVAAKKTGVDAKLVVYPEEHHNIGDPDRAIHRLESILDWYETHDPAREDGKDDGED</sequence>
<dbReference type="Proteomes" id="UP000823588">
    <property type="component" value="Unassembled WGS sequence"/>
</dbReference>
<dbReference type="Gene3D" id="2.120.10.30">
    <property type="entry name" value="TolB, C-terminal domain"/>
    <property type="match status" value="2"/>
</dbReference>
<reference evidence="4" key="1">
    <citation type="submission" date="2021-03" db="EMBL/GenBank/DDBJ databases">
        <title>Genomic Encyclopedia of Type Strains, Phase IV (KMG-IV): sequencing the most valuable type-strain genomes for metagenomic binning, comparative biology and taxonomic classification.</title>
        <authorList>
            <person name="Goeker M."/>
        </authorList>
    </citation>
    <scope>NUCLEOTIDE SEQUENCE</scope>
    <source>
        <strain evidence="4">DSM 23564</strain>
    </source>
</reference>
<feature type="region of interest" description="Disordered" evidence="2">
    <location>
        <begin position="47"/>
        <end position="149"/>
    </location>
</feature>